<evidence type="ECO:0000313" key="3">
    <source>
        <dbReference type="Proteomes" id="UP000198512"/>
    </source>
</evidence>
<comment type="caution">
    <text evidence="2">The sequence shown here is derived from an EMBL/GenBank/DDBJ whole genome shotgun (WGS) entry which is preliminary data.</text>
</comment>
<dbReference type="PANTHER" id="PTHR37512:SF1">
    <property type="entry name" value="NADR_TTD14 AAA DOMAIN-CONTAINING PROTEIN"/>
    <property type="match status" value="1"/>
</dbReference>
<gene>
    <name evidence="2" type="ORF">SAMN05216600_10916</name>
</gene>
<evidence type="ECO:0000259" key="1">
    <source>
        <dbReference type="Pfam" id="PF13521"/>
    </source>
</evidence>
<keyword evidence="2" id="KW-0418">Kinase</keyword>
<dbReference type="SUPFAM" id="SSF52540">
    <property type="entry name" value="P-loop containing nucleoside triphosphate hydrolases"/>
    <property type="match status" value="1"/>
</dbReference>
<evidence type="ECO:0000313" key="2">
    <source>
        <dbReference type="EMBL" id="SEQ72111.1"/>
    </source>
</evidence>
<dbReference type="Pfam" id="PF13521">
    <property type="entry name" value="AAA_28"/>
    <property type="match status" value="1"/>
</dbReference>
<dbReference type="GO" id="GO:0016301">
    <property type="term" value="F:kinase activity"/>
    <property type="evidence" value="ECO:0007669"/>
    <property type="project" value="UniProtKB-KW"/>
</dbReference>
<dbReference type="Proteomes" id="UP000198512">
    <property type="component" value="Unassembled WGS sequence"/>
</dbReference>
<name>A0ABY1BF60_9PSED</name>
<dbReference type="InterPro" id="IPR027417">
    <property type="entry name" value="P-loop_NTPase"/>
</dbReference>
<sequence length="180" mass="20832">MKVLVLTGPESTGKSWLAGTLQAAFGGIVVGEYVRHFIEQTGRDTCYADVEQIARGQLQWEDQARAARPELLILDTHLLSNMLWSQELFAACPSWMESALLEREYHLHLLLSPNHVAWVDDGQRCQPELAQRQAFYRRCEHWLRLHRQPLRSIEGDWQQRQTQALQVVQQWLAGNTESNR</sequence>
<keyword evidence="2" id="KW-0808">Transferase</keyword>
<dbReference type="InterPro" id="IPR038727">
    <property type="entry name" value="NadR/Ttd14_AAA_dom"/>
</dbReference>
<dbReference type="Gene3D" id="3.40.50.300">
    <property type="entry name" value="P-loop containing nucleotide triphosphate hydrolases"/>
    <property type="match status" value="1"/>
</dbReference>
<keyword evidence="3" id="KW-1185">Reference proteome</keyword>
<dbReference type="RefSeq" id="WP_069517409.1">
    <property type="nucleotide sequence ID" value="NZ_FOFP01000009.1"/>
</dbReference>
<protein>
    <submittedName>
        <fullName evidence="2">Nicotinamide riboside kinase</fullName>
    </submittedName>
</protein>
<dbReference type="EMBL" id="FOFP01000009">
    <property type="protein sequence ID" value="SEQ72111.1"/>
    <property type="molecule type" value="Genomic_DNA"/>
</dbReference>
<dbReference type="PANTHER" id="PTHR37512">
    <property type="entry name" value="TRIFUNCTIONAL NAD BIOSYNTHESIS/REGULATOR PROTEIN NADR"/>
    <property type="match status" value="1"/>
</dbReference>
<dbReference type="InterPro" id="IPR052735">
    <property type="entry name" value="NAD_biosynth-regulator"/>
</dbReference>
<accession>A0ABY1BF60</accession>
<feature type="domain" description="NadR/Ttd14 AAA" evidence="1">
    <location>
        <begin position="5"/>
        <end position="160"/>
    </location>
</feature>
<proteinExistence type="predicted"/>
<reference evidence="2 3" key="1">
    <citation type="submission" date="2016-10" db="EMBL/GenBank/DDBJ databases">
        <authorList>
            <person name="Varghese N."/>
            <person name="Submissions S."/>
        </authorList>
    </citation>
    <scope>NUCLEOTIDE SEQUENCE [LARGE SCALE GENOMIC DNA]</scope>
    <source>
        <strain evidence="2 3">CIP 109853</strain>
    </source>
</reference>
<organism evidence="2 3">
    <name type="scientific">Pseudomonas cuatrocienegasensis</name>
    <dbReference type="NCBI Taxonomy" id="543360"/>
    <lineage>
        <taxon>Bacteria</taxon>
        <taxon>Pseudomonadati</taxon>
        <taxon>Pseudomonadota</taxon>
        <taxon>Gammaproteobacteria</taxon>
        <taxon>Pseudomonadales</taxon>
        <taxon>Pseudomonadaceae</taxon>
        <taxon>Pseudomonas</taxon>
    </lineage>
</organism>